<dbReference type="PANTHER" id="PTHR46560:SF11">
    <property type="entry name" value="GH09980P"/>
    <property type="match status" value="1"/>
</dbReference>
<reference key="1">
    <citation type="journal article" date="2019" name="Genes (Basel)">
        <title>A High-Quality De novo Genome Assembly from a Single Mosquito Using PacBio Sequencing.</title>
        <authorList>
            <person name="Kingan S.B."/>
            <person name="Heaton H."/>
            <person name="Cudini J."/>
            <person name="Lambert C.C."/>
            <person name="Baybayan P."/>
            <person name="Galvin B.D."/>
            <person name="Durbin R."/>
            <person name="Korlach J."/>
            <person name="Lawniczak M.K.N."/>
        </authorList>
    </citation>
    <scope>NUCLEOTIDE SEQUENCE [LARGE SCALE GENOMIC DNA]</scope>
    <source>
        <strain>Mali-NIH</strain>
    </source>
</reference>
<dbReference type="VEuPathDB" id="VectorBase:ACON2_040614"/>
<feature type="compositionally biased region" description="Low complexity" evidence="1">
    <location>
        <begin position="406"/>
        <end position="423"/>
    </location>
</feature>
<keyword evidence="2" id="KW-0812">Transmembrane</keyword>
<dbReference type="AlphaFoldDB" id="A0A6E8V0C0"/>
<keyword evidence="4" id="KW-1185">Reference proteome</keyword>
<name>A0A6E8V0C0_ANOCL</name>
<feature type="region of interest" description="Disordered" evidence="1">
    <location>
        <begin position="1"/>
        <end position="34"/>
    </location>
</feature>
<evidence type="ECO:0000256" key="1">
    <source>
        <dbReference type="SAM" id="MobiDB-lite"/>
    </source>
</evidence>
<feature type="compositionally biased region" description="Acidic residues" evidence="1">
    <location>
        <begin position="913"/>
        <end position="922"/>
    </location>
</feature>
<dbReference type="VEuPathDB" id="VectorBase:ACON001486"/>
<keyword evidence="2" id="KW-0472">Membrane</keyword>
<accession>A0A6E8V0C0</accession>
<proteinExistence type="predicted"/>
<dbReference type="EnsemblMetazoa" id="ACON001486-RA">
    <property type="protein sequence ID" value="ACON001486-PA"/>
    <property type="gene ID" value="ACON001486"/>
</dbReference>
<evidence type="ECO:0000256" key="2">
    <source>
        <dbReference type="SAM" id="Phobius"/>
    </source>
</evidence>
<keyword evidence="2" id="KW-1133">Transmembrane helix</keyword>
<feature type="region of interest" description="Disordered" evidence="1">
    <location>
        <begin position="628"/>
        <end position="650"/>
    </location>
</feature>
<dbReference type="PANTHER" id="PTHR46560">
    <property type="entry name" value="CYPHER, ISOFORM B"/>
    <property type="match status" value="1"/>
</dbReference>
<organism evidence="3 4">
    <name type="scientific">Anopheles coluzzii</name>
    <name type="common">African malaria mosquito</name>
    <dbReference type="NCBI Taxonomy" id="1518534"/>
    <lineage>
        <taxon>Eukaryota</taxon>
        <taxon>Metazoa</taxon>
        <taxon>Ecdysozoa</taxon>
        <taxon>Arthropoda</taxon>
        <taxon>Hexapoda</taxon>
        <taxon>Insecta</taxon>
        <taxon>Pterygota</taxon>
        <taxon>Neoptera</taxon>
        <taxon>Endopterygota</taxon>
        <taxon>Diptera</taxon>
        <taxon>Nematocera</taxon>
        <taxon>Culicoidea</taxon>
        <taxon>Culicidae</taxon>
        <taxon>Anophelinae</taxon>
        <taxon>Anopheles</taxon>
    </lineage>
</organism>
<evidence type="ECO:0000313" key="4">
    <source>
        <dbReference type="Proteomes" id="UP001105220"/>
    </source>
</evidence>
<evidence type="ECO:0000313" key="3">
    <source>
        <dbReference type="EnsemblMetazoa" id="ACON001486-PA"/>
    </source>
</evidence>
<reference evidence="3" key="2">
    <citation type="submission" date="2020-05" db="UniProtKB">
        <authorList>
            <consortium name="EnsemblMetazoa"/>
        </authorList>
    </citation>
    <scope>IDENTIFICATION</scope>
    <source>
        <strain evidence="3">Ngousso</strain>
    </source>
</reference>
<sequence>MAHVRLIRPSSSSGGGLRIQKHSSSDQGPFGEQKGSSKVRLCFFFSKKAGKSMRSLILLACAVVVVWWPERSHAQSNYASQANSIEYQGEGLPEEATLDGKVTKLDDLSPIIFLNRTKAALNCAAGFMQVELKFNEPFYGKAYADYDRNSACQTSGKGDLSYRIDLPLKGCGTKQGPQRVFTNNIVVRFHPGLEMDGDEIITIVCRYPPPVAPIPAGLPAPIINEPAIVEPPLKGIQILFIICAIMFLTLLLLGLGVSYYCLRRRPIPIVRRVVHVGSGSEITALESGSIGSVSGFKVARPVVAVPPPIQSSSGSEGALIPSDYPSESQSENEEVETGSLPVSSRGSSSAYENGAYVHDGISLASADHHAYGQTHELHLAGAALPPSPKFDIQVRVKRSPPPPSSLPSSMSGSSVSDTESNSSTLISHGGDRNNLSTILETQEDRDSVMTTESMAADGAQSHFTYVPELHTVPAHLDYPPSPPPIPRYNTTVTTTNRRWLEVPDGPRAHDTHSLTELVDASHLYQLTAGTHVTTDRHTNRAEDAVQQLPEPPIAVYKKPELKSHVVDDLFLTTVTKRTTIEDVERHKRLVTEYKARPVAVPAPPPPPPPVDPTWDVTIRNYEAQRQRQWEDFSDVSSASGAPSVASASMPVPSSTYLPSAYAADELRSPELVGNMKPVELPPEDRSVSNWDVLIRVLQEVDMPDTSISTAALHTELHRYPLQRQLSYDDKLKWKEIITTESTLRTMLSEATVREDFERIRSDARYENLFEPRSWDVIIRILAPPEDVELRQSKRSKKRETWDTRSRRSSLPTLYEYDSDGDSSVRTITQEPQLVAATTNLAYGAHAGSLASGSRSRRTSRSSYNSNNIDMRSMSEVIVDFGRMAGGPGRSGSGGEPSEEGSSYIVSHSKAYFDDDDDDEEDQRYDQRSLQRSLSHPSLARSASEFTERWIIPEDHMDLRADSEVNNSSMYGSGTMDVDTRTTYIKQSRTMVSRERRDNW</sequence>
<feature type="compositionally biased region" description="Gly residues" evidence="1">
    <location>
        <begin position="883"/>
        <end position="894"/>
    </location>
</feature>
<feature type="region of interest" description="Disordered" evidence="1">
    <location>
        <begin position="847"/>
        <end position="868"/>
    </location>
</feature>
<feature type="region of interest" description="Disordered" evidence="1">
    <location>
        <begin position="881"/>
        <end position="936"/>
    </location>
</feature>
<feature type="region of interest" description="Disordered" evidence="1">
    <location>
        <begin position="307"/>
        <end position="351"/>
    </location>
</feature>
<dbReference type="VEuPathDB" id="VectorBase:ACMO_006176"/>
<dbReference type="Proteomes" id="UP001105220">
    <property type="component" value="Unplaced"/>
</dbReference>
<feature type="region of interest" description="Disordered" evidence="1">
    <location>
        <begin position="393"/>
        <end position="436"/>
    </location>
</feature>
<evidence type="ECO:0008006" key="5">
    <source>
        <dbReference type="Google" id="ProtNLM"/>
    </source>
</evidence>
<feature type="compositionally biased region" description="Low complexity" evidence="1">
    <location>
        <begin position="339"/>
        <end position="349"/>
    </location>
</feature>
<feature type="compositionally biased region" description="Low complexity" evidence="1">
    <location>
        <begin position="634"/>
        <end position="650"/>
    </location>
</feature>
<protein>
    <recommendedName>
        <fullName evidence="5">ZP domain-containing protein</fullName>
    </recommendedName>
</protein>
<feature type="transmembrane region" description="Helical" evidence="2">
    <location>
        <begin position="238"/>
        <end position="262"/>
    </location>
</feature>